<evidence type="ECO:0000256" key="4">
    <source>
        <dbReference type="ARBA" id="ARBA00016218"/>
    </source>
</evidence>
<evidence type="ECO:0000256" key="6">
    <source>
        <dbReference type="ARBA" id="ARBA00022741"/>
    </source>
</evidence>
<dbReference type="EMBL" id="VDFV01000019">
    <property type="protein sequence ID" value="TNC70329.1"/>
    <property type="molecule type" value="Genomic_DNA"/>
</dbReference>
<evidence type="ECO:0000313" key="15">
    <source>
        <dbReference type="Proteomes" id="UP000305709"/>
    </source>
</evidence>
<evidence type="ECO:0000256" key="11">
    <source>
        <dbReference type="ARBA" id="ARBA00029766"/>
    </source>
</evidence>
<dbReference type="UniPathway" id="UPA00077">
    <property type="reaction ID" value="UER00155"/>
</dbReference>
<evidence type="ECO:0000256" key="3">
    <source>
        <dbReference type="ARBA" id="ARBA00013253"/>
    </source>
</evidence>
<dbReference type="GO" id="GO:0005524">
    <property type="term" value="F:ATP binding"/>
    <property type="evidence" value="ECO:0007669"/>
    <property type="project" value="UniProtKB-KW"/>
</dbReference>
<dbReference type="OrthoDB" id="9808041at2"/>
<evidence type="ECO:0000256" key="8">
    <source>
        <dbReference type="ARBA" id="ARBA00022840"/>
    </source>
</evidence>
<protein>
    <recommendedName>
        <fullName evidence="4">2-amino-4-hydroxy-6-hydroxymethyldihydropteridine pyrophosphokinase</fullName>
        <ecNumber evidence="3">2.7.6.3</ecNumber>
    </recommendedName>
    <alternativeName>
        <fullName evidence="11">6-hydroxymethyl-7,8-dihydropterin pyrophosphokinase</fullName>
    </alternativeName>
    <alternativeName>
        <fullName evidence="12">7,8-dihydro-6-hydroxymethylpterin-pyrophosphokinase</fullName>
    </alternativeName>
</protein>
<dbReference type="GO" id="GO:0046654">
    <property type="term" value="P:tetrahydrofolate biosynthetic process"/>
    <property type="evidence" value="ECO:0007669"/>
    <property type="project" value="UniProtKB-UniPathway"/>
</dbReference>
<evidence type="ECO:0000313" key="14">
    <source>
        <dbReference type="EMBL" id="TNC70329.1"/>
    </source>
</evidence>
<reference evidence="14 15" key="1">
    <citation type="submission" date="2019-06" db="EMBL/GenBank/DDBJ databases">
        <authorList>
            <person name="Jiang L."/>
        </authorList>
    </citation>
    <scope>NUCLEOTIDE SEQUENCE [LARGE SCALE GENOMIC DNA]</scope>
    <source>
        <strain evidence="14 15">YIM 48858</strain>
    </source>
</reference>
<dbReference type="PANTHER" id="PTHR43071">
    <property type="entry name" value="2-AMINO-4-HYDROXY-6-HYDROXYMETHYLDIHYDROPTERIDINE PYROPHOSPHOKINASE"/>
    <property type="match status" value="1"/>
</dbReference>
<proteinExistence type="inferred from homology"/>
<sequence length="222" mass="23879">MAFHYALKRGPKRSGPLEWLQDKYARAARKREGPVTFGHALIALGSNLGSARGGPAATVAAAMDALAGLGPGLTCSRLWQSPAWPPGGPDYVNAAAALVTDLGPEALLDRLHAIEATFGRMRETRWGARTLDLDLIAWGAEVRPDAAAQTAWRELSPERQAREAPPDLILPHPRMQERGFVLAPLAEIAPDWCHPLIGRTVREMLAALPPLMREGVEPLAAG</sequence>
<keyword evidence="9" id="KW-0289">Folate biosynthesis</keyword>
<evidence type="ECO:0000256" key="7">
    <source>
        <dbReference type="ARBA" id="ARBA00022777"/>
    </source>
</evidence>
<evidence type="ECO:0000256" key="12">
    <source>
        <dbReference type="ARBA" id="ARBA00033413"/>
    </source>
</evidence>
<comment type="caution">
    <text evidence="14">The sequence shown here is derived from an EMBL/GenBank/DDBJ whole genome shotgun (WGS) entry which is preliminary data.</text>
</comment>
<keyword evidence="5 14" id="KW-0808">Transferase</keyword>
<dbReference type="EC" id="2.7.6.3" evidence="3"/>
<evidence type="ECO:0000259" key="13">
    <source>
        <dbReference type="PROSITE" id="PS00794"/>
    </source>
</evidence>
<dbReference type="NCBIfam" id="TIGR01498">
    <property type="entry name" value="folK"/>
    <property type="match status" value="1"/>
</dbReference>
<comment type="pathway">
    <text evidence="1">Cofactor biosynthesis; tetrahydrofolate biosynthesis; 2-amino-4-hydroxy-6-hydroxymethyl-7,8-dihydropteridine diphosphate from 7,8-dihydroneopterin triphosphate: step 4/4.</text>
</comment>
<dbReference type="GO" id="GO:0046656">
    <property type="term" value="P:folic acid biosynthetic process"/>
    <property type="evidence" value="ECO:0007669"/>
    <property type="project" value="UniProtKB-KW"/>
</dbReference>
<dbReference type="CDD" id="cd00483">
    <property type="entry name" value="HPPK"/>
    <property type="match status" value="1"/>
</dbReference>
<dbReference type="Pfam" id="PF01288">
    <property type="entry name" value="HPPK"/>
    <property type="match status" value="1"/>
</dbReference>
<keyword evidence="8" id="KW-0067">ATP-binding</keyword>
<keyword evidence="6" id="KW-0547">Nucleotide-binding</keyword>
<comment type="function">
    <text evidence="10">Catalyzes the transfer of pyrophosphate from adenosine triphosphate (ATP) to 6-hydroxymethyl-7,8-dihydropterin, an enzymatic step in folate biosynthesis pathway.</text>
</comment>
<evidence type="ECO:0000256" key="1">
    <source>
        <dbReference type="ARBA" id="ARBA00005051"/>
    </source>
</evidence>
<dbReference type="Gene3D" id="3.30.70.560">
    <property type="entry name" value="7,8-Dihydro-6-hydroxymethylpterin-pyrophosphokinase HPPK"/>
    <property type="match status" value="1"/>
</dbReference>
<dbReference type="SUPFAM" id="SSF55083">
    <property type="entry name" value="6-hydroxymethyl-7,8-dihydropterin pyrophosphokinase, HPPK"/>
    <property type="match status" value="1"/>
</dbReference>
<dbReference type="InterPro" id="IPR000550">
    <property type="entry name" value="Hppk"/>
</dbReference>
<accession>A0A5C4N934</accession>
<comment type="similarity">
    <text evidence="2">Belongs to the HPPK family.</text>
</comment>
<keyword evidence="7 14" id="KW-0418">Kinase</keyword>
<evidence type="ECO:0000256" key="10">
    <source>
        <dbReference type="ARBA" id="ARBA00029409"/>
    </source>
</evidence>
<dbReference type="PANTHER" id="PTHR43071:SF1">
    <property type="entry name" value="2-AMINO-4-HYDROXY-6-HYDROXYMETHYLDIHYDROPTERIDINE PYROPHOSPHOKINASE"/>
    <property type="match status" value="1"/>
</dbReference>
<evidence type="ECO:0000256" key="5">
    <source>
        <dbReference type="ARBA" id="ARBA00022679"/>
    </source>
</evidence>
<dbReference type="Proteomes" id="UP000305709">
    <property type="component" value="Unassembled WGS sequence"/>
</dbReference>
<dbReference type="InterPro" id="IPR035907">
    <property type="entry name" value="Hppk_sf"/>
</dbReference>
<dbReference type="PROSITE" id="PS00794">
    <property type="entry name" value="HPPK"/>
    <property type="match status" value="1"/>
</dbReference>
<gene>
    <name evidence="14" type="primary">folK</name>
    <name evidence="14" type="ORF">FHG71_13115</name>
</gene>
<evidence type="ECO:0000256" key="2">
    <source>
        <dbReference type="ARBA" id="ARBA00005810"/>
    </source>
</evidence>
<evidence type="ECO:0000256" key="9">
    <source>
        <dbReference type="ARBA" id="ARBA00022909"/>
    </source>
</evidence>
<keyword evidence="15" id="KW-1185">Reference proteome</keyword>
<name>A0A5C4N934_9RHOB</name>
<dbReference type="AlphaFoldDB" id="A0A5C4N934"/>
<feature type="domain" description="7,8-dihydro-6-hydroxymethylpterin-pyrophosphokinase" evidence="13">
    <location>
        <begin position="125"/>
        <end position="136"/>
    </location>
</feature>
<organism evidence="14 15">
    <name type="scientific">Rubellimicrobium roseum</name>
    <dbReference type="NCBI Taxonomy" id="687525"/>
    <lineage>
        <taxon>Bacteria</taxon>
        <taxon>Pseudomonadati</taxon>
        <taxon>Pseudomonadota</taxon>
        <taxon>Alphaproteobacteria</taxon>
        <taxon>Rhodobacterales</taxon>
        <taxon>Roseobacteraceae</taxon>
        <taxon>Rubellimicrobium</taxon>
    </lineage>
</organism>
<dbReference type="GO" id="GO:0016301">
    <property type="term" value="F:kinase activity"/>
    <property type="evidence" value="ECO:0007669"/>
    <property type="project" value="UniProtKB-KW"/>
</dbReference>
<dbReference type="GO" id="GO:0003848">
    <property type="term" value="F:2-amino-4-hydroxy-6-hydroxymethyldihydropteridine diphosphokinase activity"/>
    <property type="evidence" value="ECO:0007669"/>
    <property type="project" value="UniProtKB-EC"/>
</dbReference>